<sequence>MSEIQLRSRLQPGRIFPEAEWSDRKKAEWQIERDRFYQSCEEIFQQVKSELIETHYCWYVAIEPHSQDYFLAESEWEAISLARAKYSHAPFHLFQINQTGVCGAK</sequence>
<comment type="caution">
    <text evidence="1">The sequence shown here is derived from an EMBL/GenBank/DDBJ whole genome shotgun (WGS) entry which is preliminary data.</text>
</comment>
<protein>
    <submittedName>
        <fullName evidence="1">Uncharacterized protein</fullName>
    </submittedName>
</protein>
<dbReference type="Proteomes" id="UP001232992">
    <property type="component" value="Unassembled WGS sequence"/>
</dbReference>
<gene>
    <name evidence="1" type="ORF">PMH09_04530</name>
</gene>
<evidence type="ECO:0000313" key="2">
    <source>
        <dbReference type="Proteomes" id="UP001232992"/>
    </source>
</evidence>
<evidence type="ECO:0000313" key="1">
    <source>
        <dbReference type="EMBL" id="MDJ1182453.1"/>
    </source>
</evidence>
<proteinExistence type="predicted"/>
<name>A0ABT7BW16_9CYAN</name>
<dbReference type="RefSeq" id="WP_283757105.1">
    <property type="nucleotide sequence ID" value="NZ_JAQOSQ010000003.1"/>
</dbReference>
<dbReference type="EMBL" id="JAQOSQ010000003">
    <property type="protein sequence ID" value="MDJ1182453.1"/>
    <property type="molecule type" value="Genomic_DNA"/>
</dbReference>
<organism evidence="1 2">
    <name type="scientific">Roseofilum casamattae BLCC-M143</name>
    <dbReference type="NCBI Taxonomy" id="3022442"/>
    <lineage>
        <taxon>Bacteria</taxon>
        <taxon>Bacillati</taxon>
        <taxon>Cyanobacteriota</taxon>
        <taxon>Cyanophyceae</taxon>
        <taxon>Desertifilales</taxon>
        <taxon>Desertifilaceae</taxon>
        <taxon>Roseofilum</taxon>
        <taxon>Roseofilum casamattae</taxon>
    </lineage>
</organism>
<accession>A0ABT7BW16</accession>
<reference evidence="1 2" key="1">
    <citation type="submission" date="2023-01" db="EMBL/GenBank/DDBJ databases">
        <title>Novel diversity within Roseofilum (Cyanobacteria; Desertifilaceae) from marine benthic mats with descriptions of four novel species.</title>
        <authorList>
            <person name="Wang Y."/>
            <person name="Berthold D.E."/>
            <person name="Hu J."/>
            <person name="Lefler F.W."/>
            <person name="Laughinghouse H.D. IV."/>
        </authorList>
    </citation>
    <scope>NUCLEOTIDE SEQUENCE [LARGE SCALE GENOMIC DNA]</scope>
    <source>
        <strain evidence="1 2">BLCC-M143</strain>
    </source>
</reference>
<keyword evidence="2" id="KW-1185">Reference proteome</keyword>